<gene>
    <name evidence="1" type="ORF">M622_11095</name>
</gene>
<dbReference type="InterPro" id="IPR010727">
    <property type="entry name" value="DUF1302"/>
</dbReference>
<evidence type="ECO:0000313" key="2">
    <source>
        <dbReference type="Proteomes" id="UP000015455"/>
    </source>
</evidence>
<organism evidence="1 2">
    <name type="scientific">Thauera terpenica 58Eu</name>
    <dbReference type="NCBI Taxonomy" id="1348657"/>
    <lineage>
        <taxon>Bacteria</taxon>
        <taxon>Pseudomonadati</taxon>
        <taxon>Pseudomonadota</taxon>
        <taxon>Betaproteobacteria</taxon>
        <taxon>Rhodocyclales</taxon>
        <taxon>Zoogloeaceae</taxon>
        <taxon>Thauera</taxon>
    </lineage>
</organism>
<accession>S9ZTI5</accession>
<dbReference type="Proteomes" id="UP000015455">
    <property type="component" value="Unassembled WGS sequence"/>
</dbReference>
<evidence type="ECO:0000313" key="1">
    <source>
        <dbReference type="EMBL" id="EPZ16842.1"/>
    </source>
</evidence>
<evidence type="ECO:0008006" key="3">
    <source>
        <dbReference type="Google" id="ProtNLM"/>
    </source>
</evidence>
<proteinExistence type="predicted"/>
<dbReference type="eggNOG" id="COG3203">
    <property type="taxonomic scope" value="Bacteria"/>
</dbReference>
<dbReference type="Pfam" id="PF06980">
    <property type="entry name" value="DUF1302"/>
    <property type="match status" value="1"/>
</dbReference>
<name>S9ZTI5_9RHOO</name>
<comment type="caution">
    <text evidence="1">The sequence shown here is derived from an EMBL/GenBank/DDBJ whole genome shotgun (WGS) entry which is preliminary data.</text>
</comment>
<sequence>MTLPIFKLSPVAIAVLGVVFSSPSLGGESIVYDNGAKLDWKATTTYTLATRLKSPDPLLLEVDGNSNFKKGALTANRLALLLEGKLSKDRSGFVLSASTFYDDVYHGKTDFRGAALGTANAPGTFSSDARRYHGGYSRILDAYGYTSFGVGDGDATVRLGKHVVSWGEALFFPAISLAQGPVDGSKSSIPGTETKDLLLPEDQLSLIYRPAPNWTLMAHVQYNWHPIITNAPGSFLNTSNTSGPGNSCLDRYYPNGTGGYSCSFGARQGDDRPGDTGQWGVGTRFRVTEETELGLYYLNYHDRIALPEVNVFAASDALGGGTYRNRYFDNVKLIGASLSTTLGMATLAGEVAYKRGAPELVDAVLPGGSALPTPSRANTLQTSINSFINFGRSSLSDGALLLAEVSYIDVRSVKKIKAPGHEIALADYGMDLPASNKLSMAGHGLGFSTSLYLNYDGVLPGWDLEIPISYAHQLSGRTLLGPAGGQGERSFSIGAAMTYNQNLSFELTYLDFLGNANLDMRREKALTDRDQLSLVVKYSF</sequence>
<dbReference type="RefSeq" id="WP_021248205.1">
    <property type="nucleotide sequence ID" value="NZ_ATJV01000035.1"/>
</dbReference>
<dbReference type="OrthoDB" id="8522166at2"/>
<keyword evidence="2" id="KW-1185">Reference proteome</keyword>
<dbReference type="EMBL" id="ATJV01000035">
    <property type="protein sequence ID" value="EPZ16842.1"/>
    <property type="molecule type" value="Genomic_DNA"/>
</dbReference>
<dbReference type="STRING" id="1348657.M622_11095"/>
<dbReference type="AlphaFoldDB" id="S9ZTI5"/>
<reference evidence="1 2" key="1">
    <citation type="submission" date="2013-06" db="EMBL/GenBank/DDBJ databases">
        <title>Draft genome sequence of Thauera terpenica.</title>
        <authorList>
            <person name="Liu B."/>
            <person name="Frostegard A.H."/>
            <person name="Shapleigh J.P."/>
        </authorList>
    </citation>
    <scope>NUCLEOTIDE SEQUENCE [LARGE SCALE GENOMIC DNA]</scope>
    <source>
        <strain evidence="1 2">58Eu</strain>
    </source>
</reference>
<protein>
    <recommendedName>
        <fullName evidence="3">PduX</fullName>
    </recommendedName>
</protein>
<dbReference type="PATRIC" id="fig|1348657.5.peg.759"/>